<keyword evidence="6 10" id="KW-0472">Membrane</keyword>
<feature type="domain" description="G-protein coupled receptors family 1 profile" evidence="11">
    <location>
        <begin position="15"/>
        <end position="267"/>
    </location>
</feature>
<dbReference type="CDD" id="cd00637">
    <property type="entry name" value="7tm_classA_rhodopsin-like"/>
    <property type="match status" value="1"/>
</dbReference>
<feature type="non-terminal residue" evidence="12">
    <location>
        <position position="1"/>
    </location>
</feature>
<feature type="transmembrane region" description="Helical" evidence="10">
    <location>
        <begin position="157"/>
        <end position="178"/>
    </location>
</feature>
<dbReference type="Pfam" id="PF00001">
    <property type="entry name" value="7tm_1"/>
    <property type="match status" value="1"/>
</dbReference>
<feature type="transmembrane region" description="Helical" evidence="10">
    <location>
        <begin position="36"/>
        <end position="60"/>
    </location>
</feature>
<feature type="transmembrane region" description="Helical" evidence="10">
    <location>
        <begin position="72"/>
        <end position="93"/>
    </location>
</feature>
<accession>A7S3K9</accession>
<keyword evidence="5 9" id="KW-0297">G-protein coupled receptor</keyword>
<evidence type="ECO:0000256" key="5">
    <source>
        <dbReference type="ARBA" id="ARBA00023040"/>
    </source>
</evidence>
<dbReference type="Proteomes" id="UP000001593">
    <property type="component" value="Unassembled WGS sequence"/>
</dbReference>
<feature type="transmembrane region" description="Helical" evidence="10">
    <location>
        <begin position="244"/>
        <end position="270"/>
    </location>
</feature>
<dbReference type="PANTHER" id="PTHR22752">
    <property type="entry name" value="G PROTEIN-COUPLED RECEPTOR"/>
    <property type="match status" value="1"/>
</dbReference>
<evidence type="ECO:0000256" key="7">
    <source>
        <dbReference type="ARBA" id="ARBA00023170"/>
    </source>
</evidence>
<dbReference type="HOGENOM" id="CLU_009579_11_5_1"/>
<dbReference type="GO" id="GO:0071482">
    <property type="term" value="P:cellular response to light stimulus"/>
    <property type="evidence" value="ECO:0000318"/>
    <property type="project" value="GO_Central"/>
</dbReference>
<sequence length="281" mass="31474">LMFFFSITDITNIIGNTLVLAIVFGNSRLQTNTNIFITNLCLVDLISGILLMPMVMNALVTNEAMAGRLCEFSAFIDAIYSTGSSLTIATIAVDRYHSIVNCLYYETIVTHKRTVLAIIWIWVQTLVISICPILGWGTYSFDPHQLKCSLQLPDKHGFLYFLTSTSVVLPYTMLVFCYTQIHLVARRHARSMVAIQIHDTGRRIKSISSRKTKLVYLVVGLYSVCWLPYYSIQVLQSTMPGLGIPSVVVTLATALSLLNGSCNPFLYALITSHYRVGLRRL</sequence>
<keyword evidence="3 9" id="KW-0812">Transmembrane</keyword>
<dbReference type="PhylomeDB" id="A7S3K9"/>
<dbReference type="FunFam" id="1.20.1070.10:FF:000460">
    <property type="entry name" value="Predicted protein"/>
    <property type="match status" value="1"/>
</dbReference>
<dbReference type="GO" id="GO:0007602">
    <property type="term" value="P:phototransduction"/>
    <property type="evidence" value="ECO:0000318"/>
    <property type="project" value="GO_Central"/>
</dbReference>
<evidence type="ECO:0000313" key="12">
    <source>
        <dbReference type="EMBL" id="EDO41741.1"/>
    </source>
</evidence>
<dbReference type="GO" id="GO:0005886">
    <property type="term" value="C:plasma membrane"/>
    <property type="evidence" value="ECO:0000318"/>
    <property type="project" value="GO_Central"/>
</dbReference>
<keyword evidence="4 10" id="KW-1133">Transmembrane helix</keyword>
<protein>
    <recommendedName>
        <fullName evidence="11">G-protein coupled receptors family 1 profile domain-containing protein</fullName>
    </recommendedName>
</protein>
<dbReference type="Gene3D" id="1.20.1070.10">
    <property type="entry name" value="Rhodopsin 7-helix transmembrane proteins"/>
    <property type="match status" value="1"/>
</dbReference>
<organism evidence="12 13">
    <name type="scientific">Nematostella vectensis</name>
    <name type="common">Starlet sea anemone</name>
    <dbReference type="NCBI Taxonomy" id="45351"/>
    <lineage>
        <taxon>Eukaryota</taxon>
        <taxon>Metazoa</taxon>
        <taxon>Cnidaria</taxon>
        <taxon>Anthozoa</taxon>
        <taxon>Hexacorallia</taxon>
        <taxon>Actiniaria</taxon>
        <taxon>Edwardsiidae</taxon>
        <taxon>Nematostella</taxon>
    </lineage>
</organism>
<feature type="transmembrane region" description="Helical" evidence="10">
    <location>
        <begin position="6"/>
        <end position="24"/>
    </location>
</feature>
<dbReference type="InterPro" id="IPR017452">
    <property type="entry name" value="GPCR_Rhodpsn_7TM"/>
</dbReference>
<keyword evidence="8 9" id="KW-0807">Transducer</keyword>
<dbReference type="AlphaFoldDB" id="A7S3K9"/>
<dbReference type="EMBL" id="DS469573">
    <property type="protein sequence ID" value="EDO41741.1"/>
    <property type="molecule type" value="Genomic_DNA"/>
</dbReference>
<evidence type="ECO:0000256" key="2">
    <source>
        <dbReference type="ARBA" id="ARBA00022475"/>
    </source>
</evidence>
<proteinExistence type="inferred from homology"/>
<dbReference type="SUPFAM" id="SSF81321">
    <property type="entry name" value="Family A G protein-coupled receptor-like"/>
    <property type="match status" value="1"/>
</dbReference>
<comment type="similarity">
    <text evidence="9">Belongs to the G-protein coupled receptor 1 family.</text>
</comment>
<evidence type="ECO:0000256" key="4">
    <source>
        <dbReference type="ARBA" id="ARBA00022989"/>
    </source>
</evidence>
<keyword evidence="2" id="KW-1003">Cell membrane</keyword>
<dbReference type="InParanoid" id="A7S3K9"/>
<feature type="transmembrane region" description="Helical" evidence="10">
    <location>
        <begin position="214"/>
        <end position="232"/>
    </location>
</feature>
<dbReference type="GO" id="GO:0008020">
    <property type="term" value="F:G protein-coupled photoreceptor activity"/>
    <property type="evidence" value="ECO:0000318"/>
    <property type="project" value="GO_Central"/>
</dbReference>
<dbReference type="OMA" id="GWGHFEY"/>
<evidence type="ECO:0000259" key="11">
    <source>
        <dbReference type="PROSITE" id="PS50262"/>
    </source>
</evidence>
<feature type="transmembrane region" description="Helical" evidence="10">
    <location>
        <begin position="114"/>
        <end position="137"/>
    </location>
</feature>
<dbReference type="PROSITE" id="PS00237">
    <property type="entry name" value="G_PROTEIN_RECEP_F1_1"/>
    <property type="match status" value="1"/>
</dbReference>
<keyword evidence="13" id="KW-1185">Reference proteome</keyword>
<reference evidence="12 13" key="1">
    <citation type="journal article" date="2007" name="Science">
        <title>Sea anemone genome reveals ancestral eumetazoan gene repertoire and genomic organization.</title>
        <authorList>
            <person name="Putnam N.H."/>
            <person name="Srivastava M."/>
            <person name="Hellsten U."/>
            <person name="Dirks B."/>
            <person name="Chapman J."/>
            <person name="Salamov A."/>
            <person name="Terry A."/>
            <person name="Shapiro H."/>
            <person name="Lindquist E."/>
            <person name="Kapitonov V.V."/>
            <person name="Jurka J."/>
            <person name="Genikhovich G."/>
            <person name="Grigoriev I.V."/>
            <person name="Lucas S.M."/>
            <person name="Steele R.E."/>
            <person name="Finnerty J.R."/>
            <person name="Technau U."/>
            <person name="Martindale M.Q."/>
            <person name="Rokhsar D.S."/>
        </authorList>
    </citation>
    <scope>NUCLEOTIDE SEQUENCE [LARGE SCALE GENOMIC DNA]</scope>
    <source>
        <strain evidence="13">CH2 X CH6</strain>
    </source>
</reference>
<evidence type="ECO:0000256" key="8">
    <source>
        <dbReference type="ARBA" id="ARBA00023224"/>
    </source>
</evidence>
<evidence type="ECO:0000256" key="3">
    <source>
        <dbReference type="ARBA" id="ARBA00022692"/>
    </source>
</evidence>
<dbReference type="InterPro" id="IPR000276">
    <property type="entry name" value="GPCR_Rhodpsn"/>
</dbReference>
<name>A7S3K9_NEMVE</name>
<evidence type="ECO:0000313" key="13">
    <source>
        <dbReference type="Proteomes" id="UP000001593"/>
    </source>
</evidence>
<keyword evidence="7 9" id="KW-0675">Receptor</keyword>
<evidence type="ECO:0000256" key="10">
    <source>
        <dbReference type="SAM" id="Phobius"/>
    </source>
</evidence>
<comment type="subcellular location">
    <subcellularLocation>
        <location evidence="1">Cell membrane</location>
        <topology evidence="1">Multi-pass membrane protein</topology>
    </subcellularLocation>
</comment>
<feature type="non-terminal residue" evidence="12">
    <location>
        <position position="281"/>
    </location>
</feature>
<evidence type="ECO:0000256" key="6">
    <source>
        <dbReference type="ARBA" id="ARBA00023136"/>
    </source>
</evidence>
<evidence type="ECO:0000256" key="9">
    <source>
        <dbReference type="RuleBase" id="RU000688"/>
    </source>
</evidence>
<dbReference type="GO" id="GO:0007186">
    <property type="term" value="P:G protein-coupled receptor signaling pathway"/>
    <property type="evidence" value="ECO:0000318"/>
    <property type="project" value="GO_Central"/>
</dbReference>
<dbReference type="STRING" id="45351.A7S3K9"/>
<evidence type="ECO:0000256" key="1">
    <source>
        <dbReference type="ARBA" id="ARBA00004651"/>
    </source>
</evidence>
<dbReference type="eggNOG" id="KOG3656">
    <property type="taxonomic scope" value="Eukaryota"/>
</dbReference>
<dbReference type="PRINTS" id="PR00237">
    <property type="entry name" value="GPCRRHODOPSN"/>
</dbReference>
<gene>
    <name evidence="12" type="ORF">NEMVEDRAFT_v1g25593</name>
</gene>
<dbReference type="PROSITE" id="PS50262">
    <property type="entry name" value="G_PROTEIN_RECEP_F1_2"/>
    <property type="match status" value="1"/>
</dbReference>